<evidence type="ECO:0000313" key="2">
    <source>
        <dbReference type="EMBL" id="CBY21197.1"/>
    </source>
</evidence>
<keyword evidence="3" id="KW-1185">Reference proteome</keyword>
<dbReference type="Proteomes" id="UP000001307">
    <property type="component" value="Unassembled WGS sequence"/>
</dbReference>
<proteinExistence type="predicted"/>
<organism evidence="2">
    <name type="scientific">Oikopleura dioica</name>
    <name type="common">Tunicate</name>
    <dbReference type="NCBI Taxonomy" id="34765"/>
    <lineage>
        <taxon>Eukaryota</taxon>
        <taxon>Metazoa</taxon>
        <taxon>Chordata</taxon>
        <taxon>Tunicata</taxon>
        <taxon>Appendicularia</taxon>
        <taxon>Copelata</taxon>
        <taxon>Oikopleuridae</taxon>
        <taxon>Oikopleura</taxon>
    </lineage>
</organism>
<dbReference type="OrthoDB" id="10220445at2759"/>
<protein>
    <recommendedName>
        <fullName evidence="4">HAT C-terminal dimerisation domain-containing protein</fullName>
    </recommendedName>
</protein>
<dbReference type="AlphaFoldDB" id="E4WVP4"/>
<evidence type="ECO:0000256" key="1">
    <source>
        <dbReference type="SAM" id="MobiDB-lite"/>
    </source>
</evidence>
<evidence type="ECO:0000313" key="3">
    <source>
        <dbReference type="Proteomes" id="UP000001307"/>
    </source>
</evidence>
<sequence length="666" mass="75969">MNQPGAKRPRNDNDEENEEFFLPKDKKLQQKCSVVLQEFEGYDITGFKFNYTADERLKGRAKCISTACKAKHEPFVCEGGGVKASKDKLRVHIRRYHTTKSTPWTASKQKLKKIPESLVEKIRKENAFIIATKDLSQDFFDCDIVSERDGIILESLGYSKEEAKKLRSSRYMIDKSTVQFSSTIKNFIKTNIQLLLKEGFVHCQVDHKSMISQCQDFQTHAFCVALTCTLGTRTATFQLIFEATDGTTSLESIPVLQSVLEEYGIDYISKLIPIVGDAMCDKLMRSVSSLENICFCHTISRLARSTVDKNEKNSFFDLEESFYQGLKQFVIEAKKGLSRQSFLALKKPENYPKSLADFFYDKIPGQEEQFAIANIDDPEVIKCAKRKKTFPLPSALKLIRFTAIQRHCHLILSWEPRLLEIDSAQSEYRYLVQNLSFGLPNFAGVKALNEVLDILMKFIKMSENPNQKIPEIIPMIEKIAIEISLLNHAAAEREPEHAKYLNIFTKSVFVKLMMMITGSAYISPEVGVKAGAEPIRILDTHLDLQVDPSLLNRSLSLGSATSFGIEEEMSRFENMNLNEWSLFVRIFESQNIVENRTNMIKEFWNNRKTDFPRLAQVATYAILIRCVSSRRRRKLHTQWKVQVGVVSPGRGASEAPLGASESLWSR</sequence>
<reference evidence="2" key="1">
    <citation type="journal article" date="2010" name="Science">
        <title>Plasticity of animal genome architecture unmasked by rapid evolution of a pelagic tunicate.</title>
        <authorList>
            <person name="Denoeud F."/>
            <person name="Henriet S."/>
            <person name="Mungpakdee S."/>
            <person name="Aury J.M."/>
            <person name="Da Silva C."/>
            <person name="Brinkmann H."/>
            <person name="Mikhaleva J."/>
            <person name="Olsen L.C."/>
            <person name="Jubin C."/>
            <person name="Canestro C."/>
            <person name="Bouquet J.M."/>
            <person name="Danks G."/>
            <person name="Poulain J."/>
            <person name="Campsteijn C."/>
            <person name="Adamski M."/>
            <person name="Cross I."/>
            <person name="Yadetie F."/>
            <person name="Muffato M."/>
            <person name="Louis A."/>
            <person name="Butcher S."/>
            <person name="Tsagkogeorga G."/>
            <person name="Konrad A."/>
            <person name="Singh S."/>
            <person name="Jensen M.F."/>
            <person name="Cong E.H."/>
            <person name="Eikeseth-Otteraa H."/>
            <person name="Noel B."/>
            <person name="Anthouard V."/>
            <person name="Porcel B.M."/>
            <person name="Kachouri-Lafond R."/>
            <person name="Nishino A."/>
            <person name="Ugolini M."/>
            <person name="Chourrout P."/>
            <person name="Nishida H."/>
            <person name="Aasland R."/>
            <person name="Huzurbazar S."/>
            <person name="Westhof E."/>
            <person name="Delsuc F."/>
            <person name="Lehrach H."/>
            <person name="Reinhardt R."/>
            <person name="Weissenbach J."/>
            <person name="Roy S.W."/>
            <person name="Artiguenave F."/>
            <person name="Postlethwait J.H."/>
            <person name="Manak J.R."/>
            <person name="Thompson E.M."/>
            <person name="Jaillon O."/>
            <person name="Du Pasquier L."/>
            <person name="Boudinot P."/>
            <person name="Liberles D.A."/>
            <person name="Volff J.N."/>
            <person name="Philippe H."/>
            <person name="Lenhard B."/>
            <person name="Roest Crollius H."/>
            <person name="Wincker P."/>
            <person name="Chourrout D."/>
        </authorList>
    </citation>
    <scope>NUCLEOTIDE SEQUENCE [LARGE SCALE GENOMIC DNA]</scope>
</reference>
<dbReference type="EMBL" id="FN653017">
    <property type="protein sequence ID" value="CBY21197.1"/>
    <property type="molecule type" value="Genomic_DNA"/>
</dbReference>
<name>E4WVP4_OIKDI</name>
<evidence type="ECO:0008006" key="4">
    <source>
        <dbReference type="Google" id="ProtNLM"/>
    </source>
</evidence>
<feature type="region of interest" description="Disordered" evidence="1">
    <location>
        <begin position="1"/>
        <end position="20"/>
    </location>
</feature>
<accession>E4WVP4</accession>
<gene>
    <name evidence="2" type="ORF">GSOID_T00008952001</name>
</gene>
<dbReference type="InParanoid" id="E4WVP4"/>